<protein>
    <submittedName>
        <fullName evidence="1">Uncharacterized protein</fullName>
    </submittedName>
</protein>
<organism evidence="1">
    <name type="scientific">mine drainage metagenome</name>
    <dbReference type="NCBI Taxonomy" id="410659"/>
    <lineage>
        <taxon>unclassified sequences</taxon>
        <taxon>metagenomes</taxon>
        <taxon>ecological metagenomes</taxon>
    </lineage>
</organism>
<comment type="caution">
    <text evidence="1">The sequence shown here is derived from an EMBL/GenBank/DDBJ whole genome shotgun (WGS) entry which is preliminary data.</text>
</comment>
<dbReference type="AlphaFoldDB" id="A0A1J5QIF3"/>
<name>A0A1J5QIF3_9ZZZZ</name>
<proteinExistence type="predicted"/>
<gene>
    <name evidence="1" type="ORF">GALL_349440</name>
</gene>
<evidence type="ECO:0000313" key="1">
    <source>
        <dbReference type="EMBL" id="OIQ83264.1"/>
    </source>
</evidence>
<dbReference type="EMBL" id="MLJW01000719">
    <property type="protein sequence ID" value="OIQ83264.1"/>
    <property type="molecule type" value="Genomic_DNA"/>
</dbReference>
<reference evidence="1" key="1">
    <citation type="submission" date="2016-10" db="EMBL/GenBank/DDBJ databases">
        <title>Sequence of Gallionella enrichment culture.</title>
        <authorList>
            <person name="Poehlein A."/>
            <person name="Muehling M."/>
            <person name="Daniel R."/>
        </authorList>
    </citation>
    <scope>NUCLEOTIDE SEQUENCE</scope>
</reference>
<sequence length="100" mass="10701">MTLPDRGYLLMRGPLSATEALSRYEAGPWSSQSPNLFWPADRALCVASEIDFDSTVVGGSAALIDELLRSPDLEAWPLRPDDSLAVDADEVDVLPAPGDG</sequence>
<accession>A0A1J5QIF3</accession>